<dbReference type="InterPro" id="IPR036412">
    <property type="entry name" value="HAD-like_sf"/>
</dbReference>
<dbReference type="InterPro" id="IPR050155">
    <property type="entry name" value="HAD-like_hydrolase_sf"/>
</dbReference>
<dbReference type="Gene3D" id="3.40.50.1000">
    <property type="entry name" value="HAD superfamily/HAD-like"/>
    <property type="match status" value="1"/>
</dbReference>
<dbReference type="EMBL" id="JADEYC010000002">
    <property type="protein sequence ID" value="MBE9373111.1"/>
    <property type="molecule type" value="Genomic_DNA"/>
</dbReference>
<gene>
    <name evidence="1" type="ORF">IQ251_01485</name>
</gene>
<proteinExistence type="predicted"/>
<keyword evidence="1" id="KW-0378">Hydrolase</keyword>
<dbReference type="GO" id="GO:0008967">
    <property type="term" value="F:phosphoglycolate phosphatase activity"/>
    <property type="evidence" value="ECO:0007669"/>
    <property type="project" value="TreeGrafter"/>
</dbReference>
<dbReference type="PANTHER" id="PTHR43434:SF1">
    <property type="entry name" value="PHOSPHOGLYCOLATE PHOSPHATASE"/>
    <property type="match status" value="1"/>
</dbReference>
<dbReference type="GO" id="GO:0005829">
    <property type="term" value="C:cytosol"/>
    <property type="evidence" value="ECO:0007669"/>
    <property type="project" value="TreeGrafter"/>
</dbReference>
<keyword evidence="2" id="KW-1185">Reference proteome</keyword>
<dbReference type="SFLD" id="SFLDS00003">
    <property type="entry name" value="Haloacid_Dehalogenase"/>
    <property type="match status" value="1"/>
</dbReference>
<sequence>MPGTQVGTRTRHVVWDWNGTLLDDNHAVVAAVNAVCAEFDREQVDLQEWRSVFSRPLHQCYERLLRRSLSDQDWARIDLLYHRAYRDLLHTCGLADGVPTALRGWADAGGSQSLLSMWFHDELVPLVAEMGLHELFDRVDGLRQEIGGGSKAEHLRHHLAQQELDPREVVLIGDVLDDAVAAQRAGAECVLVSTGVMAAESLRDSGFPVVGSVAEALDVARTG</sequence>
<dbReference type="InterPro" id="IPR023198">
    <property type="entry name" value="PGP-like_dom2"/>
</dbReference>
<name>A0A929B6E5_9PSEU</name>
<dbReference type="Proteomes" id="UP000598360">
    <property type="component" value="Unassembled WGS sequence"/>
</dbReference>
<reference evidence="1" key="1">
    <citation type="submission" date="2020-10" db="EMBL/GenBank/DDBJ databases">
        <title>Diversity and distribution of actinomycetes associated with coral in the coast of Hainan.</title>
        <authorList>
            <person name="Li F."/>
        </authorList>
    </citation>
    <scope>NUCLEOTIDE SEQUENCE</scope>
    <source>
        <strain evidence="1">HNM0983</strain>
    </source>
</reference>
<dbReference type="AlphaFoldDB" id="A0A929B6E5"/>
<dbReference type="Gene3D" id="1.10.150.240">
    <property type="entry name" value="Putative phosphatase, domain 2"/>
    <property type="match status" value="1"/>
</dbReference>
<accession>A0A929B6E5</accession>
<evidence type="ECO:0000313" key="1">
    <source>
        <dbReference type="EMBL" id="MBE9373111.1"/>
    </source>
</evidence>
<organism evidence="1 2">
    <name type="scientific">Saccharopolyspora montiporae</name>
    <dbReference type="NCBI Taxonomy" id="2781240"/>
    <lineage>
        <taxon>Bacteria</taxon>
        <taxon>Bacillati</taxon>
        <taxon>Actinomycetota</taxon>
        <taxon>Actinomycetes</taxon>
        <taxon>Pseudonocardiales</taxon>
        <taxon>Pseudonocardiaceae</taxon>
        <taxon>Saccharopolyspora</taxon>
    </lineage>
</organism>
<dbReference type="SFLD" id="SFLDG01129">
    <property type="entry name" value="C1.5:_HAD__Beta-PGM__Phosphata"/>
    <property type="match status" value="1"/>
</dbReference>
<dbReference type="InterPro" id="IPR041492">
    <property type="entry name" value="HAD_2"/>
</dbReference>
<dbReference type="InterPro" id="IPR023214">
    <property type="entry name" value="HAD_sf"/>
</dbReference>
<dbReference type="Pfam" id="PF13419">
    <property type="entry name" value="HAD_2"/>
    <property type="match status" value="1"/>
</dbReference>
<comment type="caution">
    <text evidence="1">The sequence shown here is derived from an EMBL/GenBank/DDBJ whole genome shotgun (WGS) entry which is preliminary data.</text>
</comment>
<dbReference type="GO" id="GO:0006281">
    <property type="term" value="P:DNA repair"/>
    <property type="evidence" value="ECO:0007669"/>
    <property type="project" value="TreeGrafter"/>
</dbReference>
<dbReference type="PANTHER" id="PTHR43434">
    <property type="entry name" value="PHOSPHOGLYCOLATE PHOSPHATASE"/>
    <property type="match status" value="1"/>
</dbReference>
<dbReference type="SUPFAM" id="SSF56784">
    <property type="entry name" value="HAD-like"/>
    <property type="match status" value="1"/>
</dbReference>
<protein>
    <submittedName>
        <fullName evidence="1">HAD family hydrolase</fullName>
    </submittedName>
</protein>
<evidence type="ECO:0000313" key="2">
    <source>
        <dbReference type="Proteomes" id="UP000598360"/>
    </source>
</evidence>